<dbReference type="GO" id="GO:0009927">
    <property type="term" value="F:histidine phosphotransfer kinase activity"/>
    <property type="evidence" value="ECO:0007669"/>
    <property type="project" value="InterPro"/>
</dbReference>
<feature type="region of interest" description="Disordered" evidence="2">
    <location>
        <begin position="1"/>
        <end position="23"/>
    </location>
</feature>
<feature type="compositionally biased region" description="Basic and acidic residues" evidence="2">
    <location>
        <begin position="1"/>
        <end position="17"/>
    </location>
</feature>
<dbReference type="Gene3D" id="1.20.120.160">
    <property type="entry name" value="HPT domain"/>
    <property type="match status" value="1"/>
</dbReference>
<feature type="domain" description="HPt" evidence="3">
    <location>
        <begin position="38"/>
        <end position="144"/>
    </location>
</feature>
<dbReference type="GO" id="GO:0005737">
    <property type="term" value="C:cytoplasm"/>
    <property type="evidence" value="ECO:0007669"/>
    <property type="project" value="TreeGrafter"/>
</dbReference>
<feature type="modified residue" description="Phosphohistidine" evidence="1">
    <location>
        <position position="77"/>
    </location>
</feature>
<dbReference type="PANTHER" id="PTHR28242">
    <property type="entry name" value="PHOSPHORELAY INTERMEDIATE PROTEIN YPD1"/>
    <property type="match status" value="1"/>
</dbReference>
<accession>A0AAD6HTM0</accession>
<dbReference type="CDD" id="cd00088">
    <property type="entry name" value="HPT"/>
    <property type="match status" value="1"/>
</dbReference>
<dbReference type="PROSITE" id="PS50894">
    <property type="entry name" value="HPT"/>
    <property type="match status" value="1"/>
</dbReference>
<reference evidence="4" key="1">
    <citation type="journal article" date="2023" name="IMA Fungus">
        <title>Comparative genomic study of the Penicillium genus elucidates a diverse pangenome and 15 lateral gene transfer events.</title>
        <authorList>
            <person name="Petersen C."/>
            <person name="Sorensen T."/>
            <person name="Nielsen M.R."/>
            <person name="Sondergaard T.E."/>
            <person name="Sorensen J.L."/>
            <person name="Fitzpatrick D.A."/>
            <person name="Frisvad J.C."/>
            <person name="Nielsen K.L."/>
        </authorList>
    </citation>
    <scope>NUCLEOTIDE SEQUENCE</scope>
    <source>
        <strain evidence="4">IBT 17514</strain>
    </source>
</reference>
<dbReference type="Pfam" id="PF01627">
    <property type="entry name" value="Hpt"/>
    <property type="match status" value="1"/>
</dbReference>
<dbReference type="InterPro" id="IPR045871">
    <property type="entry name" value="AHP1-5/YPD1"/>
</dbReference>
<feature type="region of interest" description="Disordered" evidence="2">
    <location>
        <begin position="147"/>
        <end position="197"/>
    </location>
</feature>
<keyword evidence="4" id="KW-0808">Transferase</keyword>
<organism evidence="4 5">
    <name type="scientific">Penicillium malachiteum</name>
    <dbReference type="NCBI Taxonomy" id="1324776"/>
    <lineage>
        <taxon>Eukaryota</taxon>
        <taxon>Fungi</taxon>
        <taxon>Dikarya</taxon>
        <taxon>Ascomycota</taxon>
        <taxon>Pezizomycotina</taxon>
        <taxon>Eurotiomycetes</taxon>
        <taxon>Eurotiomycetidae</taxon>
        <taxon>Eurotiales</taxon>
        <taxon>Aspergillaceae</taxon>
        <taxon>Penicillium</taxon>
    </lineage>
</organism>
<dbReference type="GO" id="GO:0000160">
    <property type="term" value="P:phosphorelay signal transduction system"/>
    <property type="evidence" value="ECO:0007669"/>
    <property type="project" value="InterPro"/>
</dbReference>
<dbReference type="GO" id="GO:0043424">
    <property type="term" value="F:protein histidine kinase binding"/>
    <property type="evidence" value="ECO:0007669"/>
    <property type="project" value="InterPro"/>
</dbReference>
<evidence type="ECO:0000313" key="4">
    <source>
        <dbReference type="EMBL" id="KAJ5737946.1"/>
    </source>
</evidence>
<dbReference type="AlphaFoldDB" id="A0AAD6HTM0"/>
<dbReference type="Proteomes" id="UP001215712">
    <property type="component" value="Unassembled WGS sequence"/>
</dbReference>
<protein>
    <submittedName>
        <fullName evidence="4">Signal transduction histidine kinase</fullName>
    </submittedName>
</protein>
<dbReference type="FunFam" id="1.20.120.160:FF:000007">
    <property type="entry name" value="Multistep phosphorelay regulator 1"/>
    <property type="match status" value="1"/>
</dbReference>
<dbReference type="InterPro" id="IPR036641">
    <property type="entry name" value="HPT_dom_sf"/>
</dbReference>
<evidence type="ECO:0000256" key="2">
    <source>
        <dbReference type="SAM" id="MobiDB-lite"/>
    </source>
</evidence>
<dbReference type="EMBL" id="JAQJAN010000002">
    <property type="protein sequence ID" value="KAJ5737946.1"/>
    <property type="molecule type" value="Genomic_DNA"/>
</dbReference>
<dbReference type="GO" id="GO:0005634">
    <property type="term" value="C:nucleus"/>
    <property type="evidence" value="ECO:0007669"/>
    <property type="project" value="TreeGrafter"/>
</dbReference>
<gene>
    <name evidence="4" type="ORF">N7493_001101</name>
</gene>
<evidence type="ECO:0000259" key="3">
    <source>
        <dbReference type="PROSITE" id="PS50894"/>
    </source>
</evidence>
<keyword evidence="5" id="KW-1185">Reference proteome</keyword>
<dbReference type="PANTHER" id="PTHR28242:SF52">
    <property type="entry name" value="PHOSPHORELAY INTERMEDIATE PROTEIN YPD1"/>
    <property type="match status" value="1"/>
</dbReference>
<dbReference type="InterPro" id="IPR008207">
    <property type="entry name" value="Sig_transdc_His_kin_Hpt_dom"/>
</dbReference>
<reference evidence="4" key="2">
    <citation type="submission" date="2023-01" db="EMBL/GenBank/DDBJ databases">
        <authorList>
            <person name="Petersen C."/>
        </authorList>
    </citation>
    <scope>NUCLEOTIDE SEQUENCE</scope>
    <source>
        <strain evidence="4">IBT 17514</strain>
    </source>
</reference>
<keyword evidence="1" id="KW-0597">Phosphoprotein</keyword>
<proteinExistence type="predicted"/>
<dbReference type="SUPFAM" id="SSF47226">
    <property type="entry name" value="Histidine-containing phosphotransfer domain, HPT domain"/>
    <property type="match status" value="1"/>
</dbReference>
<evidence type="ECO:0000313" key="5">
    <source>
        <dbReference type="Proteomes" id="UP001215712"/>
    </source>
</evidence>
<keyword evidence="4" id="KW-0418">Kinase</keyword>
<evidence type="ECO:0000256" key="1">
    <source>
        <dbReference type="PROSITE-ProRule" id="PRU00110"/>
    </source>
</evidence>
<sequence length="197" mass="22554">MAPVKSDKPEAPPRLEDNSDIIDASTFEQILEMDDDDDRDFSKGIVYGFFDQAKTTFEKMESAVEKKQLDELSSLGHFLKGSSATLGLTNVKDGCEKIQHFGAGKDETGTTTQPDDEISLKNIKTTVDEVKIAYAKVERFLRRYYGEKLPEKEEKEEEVKEEVKETKETTKEEVKETEKEEKKETKEDTKDEEPKKK</sequence>
<name>A0AAD6HTM0_9EURO</name>
<comment type="caution">
    <text evidence="4">The sequence shown here is derived from an EMBL/GenBank/DDBJ whole genome shotgun (WGS) entry which is preliminary data.</text>
</comment>